<dbReference type="SFLD" id="SFLDS00052">
    <property type="entry name" value="Ferric_Reductase_Domain"/>
    <property type="match status" value="1"/>
</dbReference>
<comment type="caution">
    <text evidence="9">The sequence shown here is derived from an EMBL/GenBank/DDBJ whole genome shotgun (WGS) entry which is preliminary data.</text>
</comment>
<dbReference type="GO" id="GO:0006826">
    <property type="term" value="P:iron ion transport"/>
    <property type="evidence" value="ECO:0007669"/>
    <property type="project" value="TreeGrafter"/>
</dbReference>
<dbReference type="RefSeq" id="XP_069228145.1">
    <property type="nucleotide sequence ID" value="XM_069374729.1"/>
</dbReference>
<reference evidence="9 10" key="1">
    <citation type="journal article" date="2020" name="Microbiol. Resour. Announc.">
        <title>Draft Genome Sequence of a Cladosporium Species Isolated from the Mesophotic Ascidian Didemnum maculosum.</title>
        <authorList>
            <person name="Gioti A."/>
            <person name="Siaperas R."/>
            <person name="Nikolaivits E."/>
            <person name="Le Goff G."/>
            <person name="Ouazzani J."/>
            <person name="Kotoulas G."/>
            <person name="Topakas E."/>
        </authorList>
    </citation>
    <scope>NUCLEOTIDE SEQUENCE [LARGE SCALE GENOMIC DNA]</scope>
    <source>
        <strain evidence="9 10">TM138-S3</strain>
    </source>
</reference>
<evidence type="ECO:0000256" key="7">
    <source>
        <dbReference type="SAM" id="Phobius"/>
    </source>
</evidence>
<evidence type="ECO:0000256" key="4">
    <source>
        <dbReference type="ARBA" id="ARBA00022989"/>
    </source>
</evidence>
<feature type="transmembrane region" description="Helical" evidence="7">
    <location>
        <begin position="308"/>
        <end position="327"/>
    </location>
</feature>
<feature type="transmembrane region" description="Helical" evidence="7">
    <location>
        <begin position="171"/>
        <end position="190"/>
    </location>
</feature>
<dbReference type="PANTHER" id="PTHR32361">
    <property type="entry name" value="FERRIC/CUPRIC REDUCTASE TRANSMEMBRANE COMPONENT"/>
    <property type="match status" value="1"/>
</dbReference>
<comment type="subcellular location">
    <subcellularLocation>
        <location evidence="1">Membrane</location>
        <topology evidence="1">Multi-pass membrane protein</topology>
    </subcellularLocation>
</comment>
<dbReference type="GO" id="GO:0000293">
    <property type="term" value="F:ferric-chelate reductase activity"/>
    <property type="evidence" value="ECO:0007669"/>
    <property type="project" value="TreeGrafter"/>
</dbReference>
<keyword evidence="6 7" id="KW-0472">Membrane</keyword>
<dbReference type="InterPro" id="IPR039261">
    <property type="entry name" value="FNR_nucleotide-bd"/>
</dbReference>
<feature type="transmembrane region" description="Helical" evidence="7">
    <location>
        <begin position="281"/>
        <end position="301"/>
    </location>
</feature>
<keyword evidence="10" id="KW-1185">Reference proteome</keyword>
<keyword evidence="3 7" id="KW-0812">Transmembrane</keyword>
<evidence type="ECO:0000313" key="10">
    <source>
        <dbReference type="Proteomes" id="UP000803884"/>
    </source>
</evidence>
<keyword evidence="2" id="KW-0813">Transport</keyword>
<dbReference type="PANTHER" id="PTHR32361:SF28">
    <property type="entry name" value="FRP1P"/>
    <property type="match status" value="1"/>
</dbReference>
<dbReference type="CDD" id="cd06186">
    <property type="entry name" value="NOX_Duox_like_FAD_NADP"/>
    <property type="match status" value="1"/>
</dbReference>
<dbReference type="Pfam" id="PF08022">
    <property type="entry name" value="FAD_binding_8"/>
    <property type="match status" value="1"/>
</dbReference>
<evidence type="ECO:0000256" key="5">
    <source>
        <dbReference type="ARBA" id="ARBA00023065"/>
    </source>
</evidence>
<dbReference type="EMBL" id="JAAQHG020000022">
    <property type="protein sequence ID" value="KAL1585039.1"/>
    <property type="molecule type" value="Genomic_DNA"/>
</dbReference>
<dbReference type="InterPro" id="IPR013130">
    <property type="entry name" value="Fe3_Rdtase_TM_dom"/>
</dbReference>
<dbReference type="GO" id="GO:0015677">
    <property type="term" value="P:copper ion import"/>
    <property type="evidence" value="ECO:0007669"/>
    <property type="project" value="TreeGrafter"/>
</dbReference>
<feature type="domain" description="FAD-binding FR-type" evidence="8">
    <location>
        <begin position="366"/>
        <end position="477"/>
    </location>
</feature>
<dbReference type="InterPro" id="IPR051410">
    <property type="entry name" value="Ferric/Cupric_Reductase"/>
</dbReference>
<dbReference type="GeneID" id="96007567"/>
<dbReference type="Gene3D" id="3.40.50.80">
    <property type="entry name" value="Nucleotide-binding domain of ferredoxin-NADP reductase (FNR) module"/>
    <property type="match status" value="2"/>
</dbReference>
<feature type="transmembrane region" description="Helical" evidence="7">
    <location>
        <begin position="41"/>
        <end position="61"/>
    </location>
</feature>
<evidence type="ECO:0000256" key="3">
    <source>
        <dbReference type="ARBA" id="ARBA00022692"/>
    </source>
</evidence>
<keyword evidence="5" id="KW-0406">Ion transport</keyword>
<dbReference type="GO" id="GO:0006879">
    <property type="term" value="P:intracellular iron ion homeostasis"/>
    <property type="evidence" value="ECO:0007669"/>
    <property type="project" value="TreeGrafter"/>
</dbReference>
<dbReference type="SUPFAM" id="SSF52343">
    <property type="entry name" value="Ferredoxin reductase-like, C-terminal NADP-linked domain"/>
    <property type="match status" value="1"/>
</dbReference>
<dbReference type="Pfam" id="PF01794">
    <property type="entry name" value="Ferric_reduct"/>
    <property type="match status" value="1"/>
</dbReference>
<dbReference type="Proteomes" id="UP000803884">
    <property type="component" value="Unassembled WGS sequence"/>
</dbReference>
<dbReference type="SFLD" id="SFLDG01168">
    <property type="entry name" value="Ferric_reductase_subgroup_(FRE"/>
    <property type="match status" value="1"/>
</dbReference>
<proteinExistence type="predicted"/>
<dbReference type="PROSITE" id="PS51384">
    <property type="entry name" value="FAD_FR"/>
    <property type="match status" value="1"/>
</dbReference>
<evidence type="ECO:0000256" key="2">
    <source>
        <dbReference type="ARBA" id="ARBA00022448"/>
    </source>
</evidence>
<dbReference type="AlphaFoldDB" id="A0AB34KIX8"/>
<dbReference type="InterPro" id="IPR013112">
    <property type="entry name" value="FAD-bd_8"/>
</dbReference>
<dbReference type="InterPro" id="IPR017927">
    <property type="entry name" value="FAD-bd_FR_type"/>
</dbReference>
<keyword evidence="4 7" id="KW-1133">Transmembrane helix</keyword>
<evidence type="ECO:0000256" key="1">
    <source>
        <dbReference type="ARBA" id="ARBA00004141"/>
    </source>
</evidence>
<evidence type="ECO:0000313" key="9">
    <source>
        <dbReference type="EMBL" id="KAL1585039.1"/>
    </source>
</evidence>
<gene>
    <name evidence="9" type="ORF">WHR41_06124</name>
</gene>
<sequence>MIIDRIIAQSGDVFISSADRESREELVRKLIAGAERTKWAIYHYQITLACVVLVLAIRHAWDTFTRSRRAAKLSRPLAVYARAPTVSEYKARERCRDRDGSDSLGSSTTLMEDGMIVEQASQPWKADDRTTLLPKSDRKVTLISRLRSFLMYQPRPIPFFNKTLPENATTLLILALLAINIYFTVLEIVWEIPLMYVFSDRTSLIFAANLPWLYILGAKNQPLRLLTGHSYEHLNILHRRLGEWLCFVALLHAGSMFMTWYTFFRPNGGSLQWFLAERTVYIGLITLALYETLYATSLASFRRWWYELFLGLHVGLQAGALGFLYFHHRGTKSFVRITLAIFLLDRLVFRLLAKTRSIQADIKLMPDRNTVLLSANWVLPTRRRTLLTSVLPHPILQGWSPAAHIFLTIPSLGHSHALQAHPFTIASAAPAPTDSHAWLNLIVRALDGFTHDLLLRAHTAQTLKARLDGPYGSSHALDMLRSNAVAVALVGGSGVAVAYPLLWALLHPTPAGADADADPEPAASRPKRRTALIWIVHQAEHVEWIGRERLDELAALGLKVVLPAPTREAGRPDVEGLVRGVIEEMTTGEEGESVGVLVSGPDGMNRAARNCCARMVREGLGIEVRVEKFGW</sequence>
<dbReference type="GO" id="GO:0005886">
    <property type="term" value="C:plasma membrane"/>
    <property type="evidence" value="ECO:0007669"/>
    <property type="project" value="TreeGrafter"/>
</dbReference>
<evidence type="ECO:0000259" key="8">
    <source>
        <dbReference type="PROSITE" id="PS51384"/>
    </source>
</evidence>
<name>A0AB34KIX8_9PEZI</name>
<evidence type="ECO:0000256" key="6">
    <source>
        <dbReference type="ARBA" id="ARBA00023136"/>
    </source>
</evidence>
<accession>A0AB34KIX8</accession>
<organism evidence="9 10">
    <name type="scientific">Cladosporium halotolerans</name>
    <dbReference type="NCBI Taxonomy" id="1052096"/>
    <lineage>
        <taxon>Eukaryota</taxon>
        <taxon>Fungi</taxon>
        <taxon>Dikarya</taxon>
        <taxon>Ascomycota</taxon>
        <taxon>Pezizomycotina</taxon>
        <taxon>Dothideomycetes</taxon>
        <taxon>Dothideomycetidae</taxon>
        <taxon>Cladosporiales</taxon>
        <taxon>Cladosporiaceae</taxon>
        <taxon>Cladosporium</taxon>
    </lineage>
</organism>
<protein>
    <recommendedName>
        <fullName evidence="8">FAD-binding FR-type domain-containing protein</fullName>
    </recommendedName>
</protein>
<feature type="transmembrane region" description="Helical" evidence="7">
    <location>
        <begin position="241"/>
        <end position="261"/>
    </location>
</feature>